<feature type="compositionally biased region" description="Polar residues" evidence="1">
    <location>
        <begin position="12"/>
        <end position="23"/>
    </location>
</feature>
<feature type="compositionally biased region" description="Polar residues" evidence="1">
    <location>
        <begin position="282"/>
        <end position="293"/>
    </location>
</feature>
<feature type="compositionally biased region" description="Polar residues" evidence="1">
    <location>
        <begin position="66"/>
        <end position="87"/>
    </location>
</feature>
<evidence type="ECO:0000313" key="4">
    <source>
        <dbReference type="EMBL" id="MDJ1485927.1"/>
    </source>
</evidence>
<evidence type="ECO:0000313" key="5">
    <source>
        <dbReference type="Proteomes" id="UP001241110"/>
    </source>
</evidence>
<dbReference type="AlphaFoldDB" id="A0AAE3UBM1"/>
<dbReference type="Proteomes" id="UP001241110">
    <property type="component" value="Unassembled WGS sequence"/>
</dbReference>
<reference evidence="4" key="1">
    <citation type="submission" date="2023-05" db="EMBL/GenBank/DDBJ databases">
        <authorList>
            <person name="Zhang X."/>
        </authorList>
    </citation>
    <scope>NUCLEOTIDE SEQUENCE</scope>
    <source>
        <strain evidence="4">YF14B1</strain>
    </source>
</reference>
<feature type="compositionally biased region" description="Basic and acidic residues" evidence="1">
    <location>
        <begin position="24"/>
        <end position="65"/>
    </location>
</feature>
<dbReference type="EMBL" id="JASJOS010000025">
    <property type="protein sequence ID" value="MDJ1485927.1"/>
    <property type="molecule type" value="Genomic_DNA"/>
</dbReference>
<feature type="compositionally biased region" description="Basic and acidic residues" evidence="1">
    <location>
        <begin position="383"/>
        <end position="396"/>
    </location>
</feature>
<name>A0AAE3UBM1_9BACT</name>
<feature type="region of interest" description="Disordered" evidence="1">
    <location>
        <begin position="1"/>
        <end position="137"/>
    </location>
</feature>
<protein>
    <submittedName>
        <fullName evidence="4">Conjugative transposon protein TraM</fullName>
    </submittedName>
</protein>
<organism evidence="4 5">
    <name type="scientific">Xanthocytophaga flava</name>
    <dbReference type="NCBI Taxonomy" id="3048013"/>
    <lineage>
        <taxon>Bacteria</taxon>
        <taxon>Pseudomonadati</taxon>
        <taxon>Bacteroidota</taxon>
        <taxon>Cytophagia</taxon>
        <taxon>Cytophagales</taxon>
        <taxon>Rhodocytophagaceae</taxon>
        <taxon>Xanthocytophaga</taxon>
    </lineage>
</organism>
<feature type="compositionally biased region" description="Low complexity" evidence="1">
    <location>
        <begin position="99"/>
        <end position="112"/>
    </location>
</feature>
<evidence type="ECO:0000256" key="2">
    <source>
        <dbReference type="SAM" id="Phobius"/>
    </source>
</evidence>
<keyword evidence="2" id="KW-1133">Transmembrane helix</keyword>
<feature type="region of interest" description="Disordered" evidence="1">
    <location>
        <begin position="282"/>
        <end position="396"/>
    </location>
</feature>
<feature type="region of interest" description="Disordered" evidence="1">
    <location>
        <begin position="243"/>
        <end position="266"/>
    </location>
</feature>
<proteinExistence type="predicted"/>
<gene>
    <name evidence="4" type="primary">traM</name>
    <name evidence="4" type="ORF">QNI16_35930</name>
</gene>
<evidence type="ECO:0000259" key="3">
    <source>
        <dbReference type="Pfam" id="PF12508"/>
    </source>
</evidence>
<dbReference type="InterPro" id="IPR055407">
    <property type="entry name" value="TraM_C"/>
</dbReference>
<sequence>MQTNIDMKDNPNADNNSAYTNWENNKDPSELDDASTDKAEIDKAEIDKAEIDKAEIDKAEIDKAQAENTFSYGNTSKTENTSGNGYTSKKVDGLPLNNSSAQPSSKQSSSKQTGTKAAGSSLQNRLSGQESANRSRSRRKKLTFYGFSTLALSLIVFYFYTQIKNLVAESHTGLRTPARPVRLDSTARKIDSPAKSYEKEAKSRYQDSLQKAIEKDAMGHIVMDWSRLYDVNRLQSGNLYDQRTVNDTTSSNNHTPQTTEDQSTDSQLTLAQLLKLENTLSDSTATSENQNKTDLTRPAAQKGLSHRKAFGQSQTTNKVKKGSSVLNTSNTVTRANTSRANQSRLTAENSLFNVIRSPNSDLMYNGNSANGNRGSNRESYQTEPKEEETKEEETNKAETKIAEMVIVRAVVHGNHKVKSGSKVAFRLLEPVTFQGGRFEKNTILIGIATFRNGRVNFSDFRSKSLSAVSASQGPVASTPLPMVCYDTDMVAGIALSDQSPVETQTRQAGTSALSDAANDVSYSIPYGSLARAASSLTRGVANGKRQAREQFIDLADNYPVLLELLPPGQK</sequence>
<dbReference type="Pfam" id="PF12508">
    <property type="entry name" value="Transposon_TraM"/>
    <property type="match status" value="1"/>
</dbReference>
<accession>A0AAE3UBM1</accession>
<feature type="domain" description="Conjugative transposon TraM C-terminal" evidence="3">
    <location>
        <begin position="407"/>
        <end position="562"/>
    </location>
</feature>
<keyword evidence="2" id="KW-0812">Transmembrane</keyword>
<feature type="compositionally biased region" description="Low complexity" evidence="1">
    <location>
        <begin position="365"/>
        <end position="374"/>
    </location>
</feature>
<feature type="compositionally biased region" description="Polar residues" evidence="1">
    <location>
        <begin position="113"/>
        <end position="134"/>
    </location>
</feature>
<evidence type="ECO:0000256" key="1">
    <source>
        <dbReference type="SAM" id="MobiDB-lite"/>
    </source>
</evidence>
<dbReference type="RefSeq" id="WP_313989127.1">
    <property type="nucleotide sequence ID" value="NZ_JASJOS010000025.1"/>
</dbReference>
<feature type="compositionally biased region" description="Polar residues" evidence="1">
    <location>
        <begin position="324"/>
        <end position="362"/>
    </location>
</feature>
<comment type="caution">
    <text evidence="4">The sequence shown here is derived from an EMBL/GenBank/DDBJ whole genome shotgun (WGS) entry which is preliminary data.</text>
</comment>
<feature type="compositionally biased region" description="Basic and acidic residues" evidence="1">
    <location>
        <begin position="1"/>
        <end position="11"/>
    </location>
</feature>
<feature type="transmembrane region" description="Helical" evidence="2">
    <location>
        <begin position="142"/>
        <end position="160"/>
    </location>
</feature>
<keyword evidence="2" id="KW-0472">Membrane</keyword>